<dbReference type="InterPro" id="IPR036852">
    <property type="entry name" value="Peptidase_S8/S53_dom_sf"/>
</dbReference>
<comment type="caution">
    <text evidence="4">Lacks conserved residue(s) required for the propagation of feature annotation.</text>
</comment>
<dbReference type="GO" id="GO:0000139">
    <property type="term" value="C:Golgi membrane"/>
    <property type="evidence" value="ECO:0007669"/>
    <property type="project" value="TreeGrafter"/>
</dbReference>
<dbReference type="PROSITE" id="PS00138">
    <property type="entry name" value="SUBTILASE_SER"/>
    <property type="match status" value="1"/>
</dbReference>
<dbReference type="Pfam" id="PF00082">
    <property type="entry name" value="Peptidase_S8"/>
    <property type="match status" value="1"/>
</dbReference>
<evidence type="ECO:0000313" key="8">
    <source>
        <dbReference type="WBParaSite" id="SSLN_0000123501-mRNA-1"/>
    </source>
</evidence>
<sequence>LGNVFVWASGNGGRRGDSCAADGYASSIYTLSVSSVSEKDTKPWYLEKCASTMVSTYSSGGPSERGIVTTDLNHECTTSHTGTSASAPIAAGIVALLLEANHCPCTTLPLSIRWTSSDYDGRTVVIVLESYKQRMKLETEKTEKETQLEHNLFRKREQLEAELAEASEQDLCERLREAEDELKEVEHRIEAAQRTVDEVESRLEALMNDQRRLETDLESKKYEEKEFTERMQDDQQSLKKMQSKQSQLIKKKEENMKKIRDLGSLPADAFDK</sequence>
<name>A0A183SAD8_SCHSO</name>
<dbReference type="SUPFAM" id="SSF57997">
    <property type="entry name" value="Tropomyosin"/>
    <property type="match status" value="1"/>
</dbReference>
<proteinExistence type="inferred from homology"/>
<evidence type="ECO:0000256" key="5">
    <source>
        <dbReference type="SAM" id="Coils"/>
    </source>
</evidence>
<feature type="region of interest" description="Disordered" evidence="6">
    <location>
        <begin position="223"/>
        <end position="272"/>
    </location>
</feature>
<dbReference type="PANTHER" id="PTHR42884">
    <property type="entry name" value="PROPROTEIN CONVERTASE SUBTILISIN/KEXIN-RELATED"/>
    <property type="match status" value="1"/>
</dbReference>
<keyword evidence="5" id="KW-0175">Coiled coil</keyword>
<keyword evidence="2" id="KW-0378">Hydrolase</keyword>
<dbReference type="PANTHER" id="PTHR42884:SF14">
    <property type="entry name" value="NEUROENDOCRINE CONVERTASE 1"/>
    <property type="match status" value="1"/>
</dbReference>
<protein>
    <submittedName>
        <fullName evidence="8">Peptidase_S8 domain-containing protein</fullName>
    </submittedName>
</protein>
<dbReference type="AlphaFoldDB" id="A0A183SAD8"/>
<keyword evidence="3" id="KW-0720">Serine protease</keyword>
<dbReference type="Gene3D" id="3.40.50.200">
    <property type="entry name" value="Peptidase S8/S53 domain"/>
    <property type="match status" value="1"/>
</dbReference>
<evidence type="ECO:0000256" key="6">
    <source>
        <dbReference type="SAM" id="MobiDB-lite"/>
    </source>
</evidence>
<accession>A0A183SAD8</accession>
<feature type="coiled-coil region" evidence="5">
    <location>
        <begin position="149"/>
        <end position="223"/>
    </location>
</feature>
<dbReference type="WBParaSite" id="SSLN_0000123501-mRNA-1">
    <property type="protein sequence ID" value="SSLN_0000123501-mRNA-1"/>
    <property type="gene ID" value="SSLN_0000123501"/>
</dbReference>
<evidence type="ECO:0000256" key="2">
    <source>
        <dbReference type="ARBA" id="ARBA00022801"/>
    </source>
</evidence>
<feature type="compositionally biased region" description="Basic and acidic residues" evidence="6">
    <location>
        <begin position="223"/>
        <end position="237"/>
    </location>
</feature>
<feature type="domain" description="Peptidase S8/S53" evidence="7">
    <location>
        <begin position="3"/>
        <end position="101"/>
    </location>
</feature>
<organism evidence="8">
    <name type="scientific">Schistocephalus solidus</name>
    <name type="common">Tapeworm</name>
    <dbReference type="NCBI Taxonomy" id="70667"/>
    <lineage>
        <taxon>Eukaryota</taxon>
        <taxon>Metazoa</taxon>
        <taxon>Spiralia</taxon>
        <taxon>Lophotrochozoa</taxon>
        <taxon>Platyhelminthes</taxon>
        <taxon>Cestoda</taxon>
        <taxon>Eucestoda</taxon>
        <taxon>Diphyllobothriidea</taxon>
        <taxon>Diphyllobothriidae</taxon>
        <taxon>Schistocephalus</taxon>
    </lineage>
</organism>
<feature type="compositionally biased region" description="Basic and acidic residues" evidence="6">
    <location>
        <begin position="250"/>
        <end position="261"/>
    </location>
</feature>
<evidence type="ECO:0000259" key="7">
    <source>
        <dbReference type="Pfam" id="PF00082"/>
    </source>
</evidence>
<dbReference type="GO" id="GO:0004252">
    <property type="term" value="F:serine-type endopeptidase activity"/>
    <property type="evidence" value="ECO:0007669"/>
    <property type="project" value="InterPro"/>
</dbReference>
<feature type="compositionally biased region" description="Low complexity" evidence="6">
    <location>
        <begin position="238"/>
        <end position="248"/>
    </location>
</feature>
<dbReference type="InterPro" id="IPR023828">
    <property type="entry name" value="Peptidase_S8_Ser-AS"/>
</dbReference>
<dbReference type="InterPro" id="IPR000209">
    <property type="entry name" value="Peptidase_S8/S53_dom"/>
</dbReference>
<reference evidence="8" key="1">
    <citation type="submission" date="2016-06" db="UniProtKB">
        <authorList>
            <consortium name="WormBaseParasite"/>
        </authorList>
    </citation>
    <scope>IDENTIFICATION</scope>
</reference>
<dbReference type="GO" id="GO:0005802">
    <property type="term" value="C:trans-Golgi network"/>
    <property type="evidence" value="ECO:0007669"/>
    <property type="project" value="TreeGrafter"/>
</dbReference>
<dbReference type="PROSITE" id="PS51892">
    <property type="entry name" value="SUBTILASE"/>
    <property type="match status" value="1"/>
</dbReference>
<evidence type="ECO:0000256" key="3">
    <source>
        <dbReference type="ARBA" id="ARBA00022825"/>
    </source>
</evidence>
<dbReference type="SUPFAM" id="SSF52743">
    <property type="entry name" value="Subtilisin-like"/>
    <property type="match status" value="1"/>
</dbReference>
<keyword evidence="1" id="KW-0645">Protease</keyword>
<evidence type="ECO:0000256" key="1">
    <source>
        <dbReference type="ARBA" id="ARBA00022670"/>
    </source>
</evidence>
<dbReference type="GO" id="GO:0016485">
    <property type="term" value="P:protein processing"/>
    <property type="evidence" value="ECO:0007669"/>
    <property type="project" value="TreeGrafter"/>
</dbReference>
<comment type="similarity">
    <text evidence="4">Belongs to the peptidase S8 family.</text>
</comment>
<evidence type="ECO:0000256" key="4">
    <source>
        <dbReference type="PROSITE-ProRule" id="PRU01240"/>
    </source>
</evidence>